<evidence type="ECO:0000313" key="2">
    <source>
        <dbReference type="Proteomes" id="UP000708208"/>
    </source>
</evidence>
<name>A0A8J2JNK2_9HEXA</name>
<evidence type="ECO:0000313" key="1">
    <source>
        <dbReference type="EMBL" id="CAG7677729.1"/>
    </source>
</evidence>
<proteinExistence type="predicted"/>
<reference evidence="1" key="1">
    <citation type="submission" date="2021-06" db="EMBL/GenBank/DDBJ databases">
        <authorList>
            <person name="Hodson N. C."/>
            <person name="Mongue J. A."/>
            <person name="Jaron S. K."/>
        </authorList>
    </citation>
    <scope>NUCLEOTIDE SEQUENCE</scope>
</reference>
<gene>
    <name evidence="1" type="ORF">AFUS01_LOCUS2495</name>
</gene>
<sequence length="207" mass="22562">MLKAITRSYAARIDWRGSDEAVDEGPEDDDIKGCSSTEVQLFLRTSASFLDLFRVRESLKDVEGGGILTGTDCIVMTWCLLGLDKLAIFGFPLIGVRFMGPSNGPPATERKERDVLMGDVDNFSFGGVSSDNLFFGVIEVDPPPPPVTLEPDEAEREREGGLSHWALFPLVPAVNELEELLFEGGFDVEPLVTEGAELLLLPSDAKV</sequence>
<keyword evidence="2" id="KW-1185">Reference proteome</keyword>
<dbReference type="AlphaFoldDB" id="A0A8J2JNK2"/>
<comment type="caution">
    <text evidence="1">The sequence shown here is derived from an EMBL/GenBank/DDBJ whole genome shotgun (WGS) entry which is preliminary data.</text>
</comment>
<organism evidence="1 2">
    <name type="scientific">Allacma fusca</name>
    <dbReference type="NCBI Taxonomy" id="39272"/>
    <lineage>
        <taxon>Eukaryota</taxon>
        <taxon>Metazoa</taxon>
        <taxon>Ecdysozoa</taxon>
        <taxon>Arthropoda</taxon>
        <taxon>Hexapoda</taxon>
        <taxon>Collembola</taxon>
        <taxon>Symphypleona</taxon>
        <taxon>Sminthuridae</taxon>
        <taxon>Allacma</taxon>
    </lineage>
</organism>
<dbReference type="Proteomes" id="UP000708208">
    <property type="component" value="Unassembled WGS sequence"/>
</dbReference>
<protein>
    <submittedName>
        <fullName evidence="1">Uncharacterized protein</fullName>
    </submittedName>
</protein>
<accession>A0A8J2JNK2</accession>
<dbReference type="EMBL" id="CAJVCH010014218">
    <property type="protein sequence ID" value="CAG7677729.1"/>
    <property type="molecule type" value="Genomic_DNA"/>
</dbReference>